<feature type="compositionally biased region" description="Low complexity" evidence="1">
    <location>
        <begin position="24"/>
        <end position="37"/>
    </location>
</feature>
<dbReference type="PANTHER" id="PTHR47331">
    <property type="entry name" value="PHD-TYPE DOMAIN-CONTAINING PROTEIN"/>
    <property type="match status" value="1"/>
</dbReference>
<keyword evidence="2" id="KW-1185">Reference proteome</keyword>
<dbReference type="GeneID" id="117550916"/>
<dbReference type="KEGG" id="gacu:117550916"/>
<reference evidence="3" key="1">
    <citation type="submission" date="2025-08" db="UniProtKB">
        <authorList>
            <consortium name="RefSeq"/>
        </authorList>
    </citation>
    <scope>IDENTIFICATION</scope>
</reference>
<dbReference type="AlphaFoldDB" id="A0A6P8V2G8"/>
<dbReference type="OrthoDB" id="10068969at2759"/>
<feature type="region of interest" description="Disordered" evidence="1">
    <location>
        <begin position="1"/>
        <end position="39"/>
    </location>
</feature>
<dbReference type="InParanoid" id="A0A6P8V2G8"/>
<sequence>MNDQEEELRSVDTRSRASSHRSSTRSSKSSASAAATRARAKAEAAKIKVSFAEREAAMMRQKAEVEANLYVLKLESKAVAASKEAAIFEAAAADLEEGHLGELQDLAQEDPARRTTEYIDKHSFLQNTHQQFQNVETQKLTSHNNGQQGIHWPHKGADEHKPTEDLHYASLPVSPAFVPNNYSAPTPHTPDLAQYLVRKEMVSSGLLAFDDRPENYWAWKSSFQAVTRELYLSDHEELNLLVKWLGPESAAHAKRIRSVHVHNPTAGVSMIWRRLEECYGCPEVIENALLKRIETFPTTSNKDIHQLRELGDLLLEIDAAKSGGFLPGLAYLDTARGVNPIVEKLPYNLQRWVTQGSRYKEDYLVPFPPFSFFVKFVCAQAKIRNDPSFAFSLSSSQSDIRVDRIPKYTPRTAVSVRKTEVTASASQQVTDKIPPLDTNAPILLLLGRDILRLHKVREQCNGPHNSPYAQRLDLGWVIVGEICLDGTHNSNNVNVYKTHVLQNGRPSFLKPCTNSIQVKERLNGPAKHHLPAPSHSLENVLNGSLDCIGESVFRKTPDDDKPALSVDDKVFLRIMENEVYMDDENHWVAPLPFRFPRKPLPNNREHALQRLSSAHSEGDQT</sequence>
<accession>A0A6P8V2G8</accession>
<evidence type="ECO:0000313" key="3">
    <source>
        <dbReference type="RefSeq" id="XP_034079405.1"/>
    </source>
</evidence>
<dbReference type="PANTHER" id="PTHR47331:SF6">
    <property type="entry name" value="DOUBLECORTIN DOMAIN-CONTAINING PROTEIN"/>
    <property type="match status" value="1"/>
</dbReference>
<dbReference type="Proteomes" id="UP000515161">
    <property type="component" value="Unplaced"/>
</dbReference>
<protein>
    <submittedName>
        <fullName evidence="3">Uncharacterized protein LOC117550916</fullName>
    </submittedName>
</protein>
<gene>
    <name evidence="3" type="primary">LOC117550916</name>
</gene>
<evidence type="ECO:0000256" key="1">
    <source>
        <dbReference type="SAM" id="MobiDB-lite"/>
    </source>
</evidence>
<name>A0A6P8V2G8_GYMAC</name>
<evidence type="ECO:0000313" key="2">
    <source>
        <dbReference type="Proteomes" id="UP000515161"/>
    </source>
</evidence>
<dbReference type="RefSeq" id="XP_034079405.1">
    <property type="nucleotide sequence ID" value="XM_034223514.1"/>
</dbReference>
<organism evidence="2 3">
    <name type="scientific">Gymnodraco acuticeps</name>
    <name type="common">Antarctic dragonfish</name>
    <dbReference type="NCBI Taxonomy" id="8218"/>
    <lineage>
        <taxon>Eukaryota</taxon>
        <taxon>Metazoa</taxon>
        <taxon>Chordata</taxon>
        <taxon>Craniata</taxon>
        <taxon>Vertebrata</taxon>
        <taxon>Euteleostomi</taxon>
        <taxon>Actinopterygii</taxon>
        <taxon>Neopterygii</taxon>
        <taxon>Teleostei</taxon>
        <taxon>Neoteleostei</taxon>
        <taxon>Acanthomorphata</taxon>
        <taxon>Eupercaria</taxon>
        <taxon>Perciformes</taxon>
        <taxon>Notothenioidei</taxon>
        <taxon>Bathydraconidae</taxon>
        <taxon>Gymnodraco</taxon>
    </lineage>
</organism>
<proteinExistence type="predicted"/>